<keyword evidence="2 3" id="KW-0560">Oxidoreductase</keyword>
<dbReference type="CDD" id="cd05233">
    <property type="entry name" value="SDR_c"/>
    <property type="match status" value="1"/>
</dbReference>
<dbReference type="Pfam" id="PF13561">
    <property type="entry name" value="adh_short_C2"/>
    <property type="match status" value="1"/>
</dbReference>
<reference evidence="3 4" key="1">
    <citation type="submission" date="2019-11" db="EMBL/GenBank/DDBJ databases">
        <title>Characterisation of Fundicoccus ignavus gen. nov. sp. nov., a novel genus of the family Aerococcaceae isolated from bulk tank milk.</title>
        <authorList>
            <person name="Siebert A."/>
            <person name="Huptas C."/>
            <person name="Wenning M."/>
            <person name="Scherer S."/>
            <person name="Doll E.V."/>
        </authorList>
    </citation>
    <scope>NUCLEOTIDE SEQUENCE [LARGE SCALE GENOMIC DNA]</scope>
    <source>
        <strain evidence="3 4">DSM 109653</strain>
    </source>
</reference>
<dbReference type="GO" id="GO:0008206">
    <property type="term" value="P:bile acid metabolic process"/>
    <property type="evidence" value="ECO:0007669"/>
    <property type="project" value="UniProtKB-ARBA"/>
</dbReference>
<name>A0A844BXI6_9LACT</name>
<dbReference type="InterPro" id="IPR002347">
    <property type="entry name" value="SDR_fam"/>
</dbReference>
<dbReference type="EMBL" id="WJQR01000014">
    <property type="protein sequence ID" value="MRI82623.1"/>
    <property type="molecule type" value="Genomic_DNA"/>
</dbReference>
<sequence length="248" mass="26835">MEQFKEKVIVVTGAAKGIGKEIAIKFAQNGGNIVIVDLDQVAGELLANELSVNYQKSIFVKADVSSYKDAEAVRDATFNEFGRIDVLVLNAGISKKKTIDQISSEEFRLILDVNLNGTFYSIKSFYEDFKTNQGKIVFITSGSGITGTGGGAHYAASKSGQHGLMRTVSKELGPFGVNVNAIAPRVIETDLFDTLYPTEESRKELMAKIPIGRFGQSEDIANLAIFLAAKESSYIHGQIILADGGRTL</sequence>
<dbReference type="EC" id="1.1.1.47" evidence="3"/>
<dbReference type="PANTHER" id="PTHR42760:SF133">
    <property type="entry name" value="3-OXOACYL-[ACYL-CARRIER-PROTEIN] REDUCTASE"/>
    <property type="match status" value="1"/>
</dbReference>
<protein>
    <submittedName>
        <fullName evidence="3">Glucose 1-dehydrogenase</fullName>
        <ecNumber evidence="3">1.1.1.47</ecNumber>
    </submittedName>
</protein>
<evidence type="ECO:0000256" key="2">
    <source>
        <dbReference type="ARBA" id="ARBA00023002"/>
    </source>
</evidence>
<evidence type="ECO:0000256" key="1">
    <source>
        <dbReference type="ARBA" id="ARBA00006484"/>
    </source>
</evidence>
<organism evidence="3 4">
    <name type="scientific">Fundicoccus ignavus</name>
    <dbReference type="NCBI Taxonomy" id="2664442"/>
    <lineage>
        <taxon>Bacteria</taxon>
        <taxon>Bacillati</taxon>
        <taxon>Bacillota</taxon>
        <taxon>Bacilli</taxon>
        <taxon>Lactobacillales</taxon>
        <taxon>Aerococcaceae</taxon>
        <taxon>Fundicoccus</taxon>
    </lineage>
</organism>
<dbReference type="AlphaFoldDB" id="A0A844BXI6"/>
<dbReference type="Proteomes" id="UP000469870">
    <property type="component" value="Unassembled WGS sequence"/>
</dbReference>
<dbReference type="RefSeq" id="WP_153862689.1">
    <property type="nucleotide sequence ID" value="NZ_WJQR01000014.1"/>
</dbReference>
<comment type="caution">
    <text evidence="3">The sequence shown here is derived from an EMBL/GenBank/DDBJ whole genome shotgun (WGS) entry which is preliminary data.</text>
</comment>
<gene>
    <name evidence="3" type="ORF">GIY11_11440</name>
</gene>
<evidence type="ECO:0000313" key="3">
    <source>
        <dbReference type="EMBL" id="MRI82623.1"/>
    </source>
</evidence>
<dbReference type="InterPro" id="IPR036291">
    <property type="entry name" value="NAD(P)-bd_dom_sf"/>
</dbReference>
<comment type="similarity">
    <text evidence="1">Belongs to the short-chain dehydrogenases/reductases (SDR) family.</text>
</comment>
<dbReference type="PANTHER" id="PTHR42760">
    <property type="entry name" value="SHORT-CHAIN DEHYDROGENASES/REDUCTASES FAMILY MEMBER"/>
    <property type="match status" value="1"/>
</dbReference>
<proteinExistence type="inferred from homology"/>
<dbReference type="PRINTS" id="PR00081">
    <property type="entry name" value="GDHRDH"/>
</dbReference>
<accession>A0A844BXI6</accession>
<evidence type="ECO:0000313" key="4">
    <source>
        <dbReference type="Proteomes" id="UP000469870"/>
    </source>
</evidence>
<dbReference type="FunFam" id="3.40.50.720:FF:000084">
    <property type="entry name" value="Short-chain dehydrogenase reductase"/>
    <property type="match status" value="1"/>
</dbReference>
<dbReference type="PRINTS" id="PR00080">
    <property type="entry name" value="SDRFAMILY"/>
</dbReference>
<dbReference type="GO" id="GO:0047936">
    <property type="term" value="F:glucose 1-dehydrogenase [NAD(P)+] activity"/>
    <property type="evidence" value="ECO:0007669"/>
    <property type="project" value="UniProtKB-EC"/>
</dbReference>
<dbReference type="NCBIfam" id="NF005559">
    <property type="entry name" value="PRK07231.1"/>
    <property type="match status" value="1"/>
</dbReference>
<dbReference type="SUPFAM" id="SSF51735">
    <property type="entry name" value="NAD(P)-binding Rossmann-fold domains"/>
    <property type="match status" value="1"/>
</dbReference>
<dbReference type="Gene3D" id="3.40.50.720">
    <property type="entry name" value="NAD(P)-binding Rossmann-like Domain"/>
    <property type="match status" value="1"/>
</dbReference>